<dbReference type="PANTHER" id="PTHR43479:SF22">
    <property type="entry name" value="TRANSCRIPTIONAL REGULATOR, TETR FAMILY"/>
    <property type="match status" value="1"/>
</dbReference>
<name>A0ABT0XFZ3_9BACI</name>
<dbReference type="Gene3D" id="1.10.357.10">
    <property type="entry name" value="Tetracycline Repressor, domain 2"/>
    <property type="match status" value="1"/>
</dbReference>
<evidence type="ECO:0000256" key="1">
    <source>
        <dbReference type="ARBA" id="ARBA00022491"/>
    </source>
</evidence>
<evidence type="ECO:0000313" key="5">
    <source>
        <dbReference type="EMBL" id="MCM2674144.1"/>
    </source>
</evidence>
<reference evidence="5" key="1">
    <citation type="submission" date="2022-06" db="EMBL/GenBank/DDBJ databases">
        <title>Alkalicoccobacillus porphyridii sp. nov., isolated from a marine red alga, Porphyridium purpureum and reclassification of Shouchella plakortidis and Shouchella gibsonii as Alkalicoccobacillus plakortidis comb. nov. and Alkalicoccobacillus gibsonii comb. nov.</title>
        <authorList>
            <person name="Kim K.H."/>
            <person name="Lee J.K."/>
            <person name="Han D.M."/>
            <person name="Baek J.H."/>
            <person name="Jeon C.O."/>
        </authorList>
    </citation>
    <scope>NUCLEOTIDE SEQUENCE</scope>
    <source>
        <strain evidence="5">DSM 19153</strain>
    </source>
</reference>
<feature type="domain" description="HTH tetR-type" evidence="4">
    <location>
        <begin position="1"/>
        <end position="60"/>
    </location>
</feature>
<dbReference type="PROSITE" id="PS50977">
    <property type="entry name" value="HTH_TETR_2"/>
    <property type="match status" value="1"/>
</dbReference>
<dbReference type="RefSeq" id="WP_251603187.1">
    <property type="nucleotide sequence ID" value="NZ_JAMQJY010000001.1"/>
</dbReference>
<comment type="caution">
    <text evidence="5">The sequence shown here is derived from an EMBL/GenBank/DDBJ whole genome shotgun (WGS) entry which is preliminary data.</text>
</comment>
<dbReference type="PANTHER" id="PTHR43479">
    <property type="entry name" value="ACREF/ENVCD OPERON REPRESSOR-RELATED"/>
    <property type="match status" value="1"/>
</dbReference>
<keyword evidence="2 3" id="KW-0238">DNA-binding</keyword>
<dbReference type="PRINTS" id="PR00455">
    <property type="entry name" value="HTHTETR"/>
</dbReference>
<dbReference type="SUPFAM" id="SSF46689">
    <property type="entry name" value="Homeodomain-like"/>
    <property type="match status" value="1"/>
</dbReference>
<dbReference type="Pfam" id="PF00440">
    <property type="entry name" value="TetR_N"/>
    <property type="match status" value="1"/>
</dbReference>
<feature type="DNA-binding region" description="H-T-H motif" evidence="3">
    <location>
        <begin position="23"/>
        <end position="42"/>
    </location>
</feature>
<evidence type="ECO:0000313" key="6">
    <source>
        <dbReference type="Proteomes" id="UP001203665"/>
    </source>
</evidence>
<evidence type="ECO:0000256" key="2">
    <source>
        <dbReference type="ARBA" id="ARBA00023125"/>
    </source>
</evidence>
<dbReference type="InterPro" id="IPR009057">
    <property type="entry name" value="Homeodomain-like_sf"/>
</dbReference>
<accession>A0ABT0XFZ3</accession>
<dbReference type="EMBL" id="JAMQJY010000001">
    <property type="protein sequence ID" value="MCM2674144.1"/>
    <property type="molecule type" value="Genomic_DNA"/>
</dbReference>
<keyword evidence="6" id="KW-1185">Reference proteome</keyword>
<sequence length="293" mass="34542">MKKTQIIHTAFQLFTEKGYAATSIQEIVSICKMSKATFYHYFSSKKELFYELLQFRDELFESQLQVLDQETSPNVRFRKQTELYIESLHTNRTLFLLAPFVVEQEEFIELEKGIKRFKIKTYKRLDFMLSSVFKLNQQSNRWDIVLLYDALIREYVEIGSYHSEYLDIPYAAQCVEQYLDLLVENEMEPMLSSELMEKLTESNHFEEKACVGESRLAYILISLEEKLNQIYLSEIERTAFIGNLDMLKEKLEEEQPQLVIMNSILGLFEHKSELVDIVNQIKKVIGEEKGLSI</sequence>
<dbReference type="Proteomes" id="UP001203665">
    <property type="component" value="Unassembled WGS sequence"/>
</dbReference>
<proteinExistence type="predicted"/>
<gene>
    <name evidence="5" type="ORF">NDM98_00490</name>
</gene>
<organism evidence="5 6">
    <name type="scientific">Alkalicoccobacillus plakortidis</name>
    <dbReference type="NCBI Taxonomy" id="444060"/>
    <lineage>
        <taxon>Bacteria</taxon>
        <taxon>Bacillati</taxon>
        <taxon>Bacillota</taxon>
        <taxon>Bacilli</taxon>
        <taxon>Bacillales</taxon>
        <taxon>Bacillaceae</taxon>
        <taxon>Alkalicoccobacillus</taxon>
    </lineage>
</organism>
<evidence type="ECO:0000256" key="3">
    <source>
        <dbReference type="PROSITE-ProRule" id="PRU00335"/>
    </source>
</evidence>
<protein>
    <submittedName>
        <fullName evidence="5">TetR/AcrR family transcriptional regulator</fullName>
    </submittedName>
</protein>
<dbReference type="InterPro" id="IPR001647">
    <property type="entry name" value="HTH_TetR"/>
</dbReference>
<evidence type="ECO:0000259" key="4">
    <source>
        <dbReference type="PROSITE" id="PS50977"/>
    </source>
</evidence>
<keyword evidence="1" id="KW-0678">Repressor</keyword>
<dbReference type="InterPro" id="IPR050624">
    <property type="entry name" value="HTH-type_Tx_Regulator"/>
</dbReference>